<proteinExistence type="predicted"/>
<gene>
    <name evidence="1" type="ORF">EVAR_43897_1</name>
</gene>
<comment type="caution">
    <text evidence="1">The sequence shown here is derived from an EMBL/GenBank/DDBJ whole genome shotgun (WGS) entry which is preliminary data.</text>
</comment>
<organism evidence="1 2">
    <name type="scientific">Eumeta variegata</name>
    <name type="common">Bagworm moth</name>
    <name type="synonym">Eumeta japonica</name>
    <dbReference type="NCBI Taxonomy" id="151549"/>
    <lineage>
        <taxon>Eukaryota</taxon>
        <taxon>Metazoa</taxon>
        <taxon>Ecdysozoa</taxon>
        <taxon>Arthropoda</taxon>
        <taxon>Hexapoda</taxon>
        <taxon>Insecta</taxon>
        <taxon>Pterygota</taxon>
        <taxon>Neoptera</taxon>
        <taxon>Endopterygota</taxon>
        <taxon>Lepidoptera</taxon>
        <taxon>Glossata</taxon>
        <taxon>Ditrysia</taxon>
        <taxon>Tineoidea</taxon>
        <taxon>Psychidae</taxon>
        <taxon>Oiketicinae</taxon>
        <taxon>Eumeta</taxon>
    </lineage>
</organism>
<name>A0A4C1WML4_EUMVA</name>
<sequence length="210" mass="23162">MLVAHGGRAWSETGGAYYLGTCSVGRYGQEPGSGCGPHASQHTTLLLDGCSTTSYKTILTHHCSLTITTGATSRRIETEESTAREGKGRNCFIDMSDAWVLFYQRAAWTDYGTKSSNVATQCLQMSMRTLNKQNKRINRIQRLSRWICPNGRHDAPVCQVAGVCAAHSNIIIIVFIFVYIRPPYLYVESVQGYFSNSGSGIHYEPVILPA</sequence>
<evidence type="ECO:0000313" key="1">
    <source>
        <dbReference type="EMBL" id="GBP52696.1"/>
    </source>
</evidence>
<accession>A0A4C1WML4</accession>
<keyword evidence="2" id="KW-1185">Reference proteome</keyword>
<dbReference type="AlphaFoldDB" id="A0A4C1WML4"/>
<dbReference type="Proteomes" id="UP000299102">
    <property type="component" value="Unassembled WGS sequence"/>
</dbReference>
<protein>
    <submittedName>
        <fullName evidence="1">Uncharacterized protein</fullName>
    </submittedName>
</protein>
<reference evidence="1 2" key="1">
    <citation type="journal article" date="2019" name="Commun. Biol.">
        <title>The bagworm genome reveals a unique fibroin gene that provides high tensile strength.</title>
        <authorList>
            <person name="Kono N."/>
            <person name="Nakamura H."/>
            <person name="Ohtoshi R."/>
            <person name="Tomita M."/>
            <person name="Numata K."/>
            <person name="Arakawa K."/>
        </authorList>
    </citation>
    <scope>NUCLEOTIDE SEQUENCE [LARGE SCALE GENOMIC DNA]</scope>
</reference>
<dbReference type="EMBL" id="BGZK01000608">
    <property type="protein sequence ID" value="GBP52696.1"/>
    <property type="molecule type" value="Genomic_DNA"/>
</dbReference>
<evidence type="ECO:0000313" key="2">
    <source>
        <dbReference type="Proteomes" id="UP000299102"/>
    </source>
</evidence>